<keyword evidence="3" id="KW-0325">Glycoprotein</keyword>
<dbReference type="InterPro" id="IPR048290">
    <property type="entry name" value="ZP_chr"/>
</dbReference>
<dbReference type="Gene3D" id="2.60.40.4100">
    <property type="entry name" value="Zona pellucida, ZP-C domain"/>
    <property type="match status" value="1"/>
</dbReference>
<keyword evidence="7" id="KW-1185">Reference proteome</keyword>
<dbReference type="InterPro" id="IPR055356">
    <property type="entry name" value="ZP-N"/>
</dbReference>
<evidence type="ECO:0000256" key="3">
    <source>
        <dbReference type="ARBA" id="ARBA00023180"/>
    </source>
</evidence>
<evidence type="ECO:0000259" key="5">
    <source>
        <dbReference type="PROSITE" id="PS51034"/>
    </source>
</evidence>
<dbReference type="SMART" id="SM00241">
    <property type="entry name" value="ZP"/>
    <property type="match status" value="1"/>
</dbReference>
<proteinExistence type="predicted"/>
<reference evidence="6" key="2">
    <citation type="submission" date="2025-08" db="UniProtKB">
        <authorList>
            <consortium name="Ensembl"/>
        </authorList>
    </citation>
    <scope>IDENTIFICATION</scope>
</reference>
<feature type="chain" id="PRO_5025415616" description="ZP domain-containing protein" evidence="4">
    <location>
        <begin position="18"/>
        <end position="744"/>
    </location>
</feature>
<dbReference type="SMART" id="SM00832">
    <property type="entry name" value="C8"/>
    <property type="match status" value="1"/>
</dbReference>
<dbReference type="Proteomes" id="UP000472271">
    <property type="component" value="Chromosome 21"/>
</dbReference>
<evidence type="ECO:0000313" key="7">
    <source>
        <dbReference type="Proteomes" id="UP000472271"/>
    </source>
</evidence>
<dbReference type="InterPro" id="IPR014853">
    <property type="entry name" value="VWF/SSPO/ZAN-like_Cys-rich_dom"/>
</dbReference>
<dbReference type="PANTHER" id="PTHR14002">
    <property type="entry name" value="ENDOGLIN/TGF-BETA RECEPTOR TYPE III"/>
    <property type="match status" value="1"/>
</dbReference>
<feature type="signal peptide" evidence="4">
    <location>
        <begin position="1"/>
        <end position="17"/>
    </location>
</feature>
<reference evidence="6" key="3">
    <citation type="submission" date="2025-09" db="UniProtKB">
        <authorList>
            <consortium name="Ensembl"/>
        </authorList>
    </citation>
    <scope>IDENTIFICATION</scope>
</reference>
<keyword evidence="2" id="KW-1015">Disulfide bond</keyword>
<accession>A0A673AZ12</accession>
<dbReference type="PANTHER" id="PTHR14002:SF50">
    <property type="entry name" value="ALPHA-TECTORIN-LIKE-RELATED"/>
    <property type="match status" value="1"/>
</dbReference>
<evidence type="ECO:0000256" key="2">
    <source>
        <dbReference type="ARBA" id="ARBA00023157"/>
    </source>
</evidence>
<protein>
    <recommendedName>
        <fullName evidence="5">ZP domain-containing protein</fullName>
    </recommendedName>
</protein>
<dbReference type="PRINTS" id="PR00023">
    <property type="entry name" value="ZPELLUCIDA"/>
</dbReference>
<dbReference type="Pfam" id="PF08742">
    <property type="entry name" value="C8"/>
    <property type="match status" value="1"/>
</dbReference>
<dbReference type="Gene3D" id="2.60.40.3210">
    <property type="entry name" value="Zona pellucida, ZP-N domain"/>
    <property type="match status" value="1"/>
</dbReference>
<dbReference type="PROSITE" id="PS51034">
    <property type="entry name" value="ZP_2"/>
    <property type="match status" value="1"/>
</dbReference>
<name>A0A673AZ12_9TELE</name>
<sequence>MLFFTLYVAALSLLAAADNQTFTNSGEIDISTCPITYYGQKYETLYVSNTRDTTITTVLLYVGWNISVALDSQQSQVSVFSLMCDSHETVEVVSGRSVSRQIFQTSETMNGIITDVSGCRHKGSVYKINTTVWDPNICSNVTCDAFGVATVVSDCGPMERCKGNGSCIMDAMCTVTGPTIIDVMGHIHTVPDRCGYTLMKHASIPGFQVLGVFQERRRRDVSFLDRVIIHLSNAKIFLEQGGRVKVDDQELLLRTNTQSVHGVMFSKDPTGVTAKITTSNHTVSVHFNGYTAQIHITGPSGTPVHGLCGSSATTMVQEKVSKYSASGCDTQYDDEADSSINFIDINEWCNVLDQAPFTACKMHVNPESFMSACNRTLHKYPAVDGLKCQFLEAYARACSQYNITVEGWRSKTRCSRVPKALCQDRYCSAHEFCGERRYGGERRCLCRAIFASKYRTTDSFGEPTVCEHKSATLTLAGCLLEENGIDYSVLHLNDQNCMGKMDNETHMVTFRFNPTHSCGTVVMANNSEIIYKNTIKTRNSSMFGVITRHDPVYIDFSCFYHQPDIKSMAIRLKHRCVMGKQHRILYGQWMYNLTMNAFADPDHMQPIDSRTDIELDQKIWVVIMAEGLDEKQVALVTDSCWATDQPLPNGSLRYDLVIKGCPNPEDRTINVESNGMGTATYFSFNTFQFSGKTSDVYLHCRLELCIKQTNSCAPICQRANRRRRSAMPNYLSDHHQLITMAWTS</sequence>
<dbReference type="InterPro" id="IPR042235">
    <property type="entry name" value="ZP-C_dom"/>
</dbReference>
<dbReference type="Ensembl" id="ENSSORT00005036011.1">
    <property type="protein sequence ID" value="ENSSORP00005035081.1"/>
    <property type="gene ID" value="ENSSORG00005016492.1"/>
</dbReference>
<dbReference type="InterPro" id="IPR055355">
    <property type="entry name" value="ZP-C"/>
</dbReference>
<evidence type="ECO:0000256" key="4">
    <source>
        <dbReference type="SAM" id="SignalP"/>
    </source>
</evidence>
<keyword evidence="1 4" id="KW-0732">Signal</keyword>
<gene>
    <name evidence="6" type="primary">LOC115411859</name>
</gene>
<dbReference type="InterPro" id="IPR001507">
    <property type="entry name" value="ZP_dom"/>
</dbReference>
<dbReference type="AlphaFoldDB" id="A0A673AZ12"/>
<organism evidence="6 7">
    <name type="scientific">Sphaeramia orbicularis</name>
    <name type="common">orbiculate cardinalfish</name>
    <dbReference type="NCBI Taxonomy" id="375764"/>
    <lineage>
        <taxon>Eukaryota</taxon>
        <taxon>Metazoa</taxon>
        <taxon>Chordata</taxon>
        <taxon>Craniata</taxon>
        <taxon>Vertebrata</taxon>
        <taxon>Euteleostomi</taxon>
        <taxon>Actinopterygii</taxon>
        <taxon>Neopterygii</taxon>
        <taxon>Teleostei</taxon>
        <taxon>Neoteleostei</taxon>
        <taxon>Acanthomorphata</taxon>
        <taxon>Gobiaria</taxon>
        <taxon>Kurtiformes</taxon>
        <taxon>Apogonoidei</taxon>
        <taxon>Apogonidae</taxon>
        <taxon>Apogoninae</taxon>
        <taxon>Sphaeramia</taxon>
    </lineage>
</organism>
<evidence type="ECO:0000256" key="1">
    <source>
        <dbReference type="ARBA" id="ARBA00022729"/>
    </source>
</evidence>
<dbReference type="Pfam" id="PF23344">
    <property type="entry name" value="ZP-N"/>
    <property type="match status" value="1"/>
</dbReference>
<evidence type="ECO:0000313" key="6">
    <source>
        <dbReference type="Ensembl" id="ENSSORP00005035081.1"/>
    </source>
</evidence>
<reference evidence="6" key="1">
    <citation type="submission" date="2019-06" db="EMBL/GenBank/DDBJ databases">
        <authorList>
            <consortium name="Wellcome Sanger Institute Data Sharing"/>
        </authorList>
    </citation>
    <scope>NUCLEOTIDE SEQUENCE [LARGE SCALE GENOMIC DNA]</scope>
</reference>
<dbReference type="Pfam" id="PF00100">
    <property type="entry name" value="Zona_pellucida"/>
    <property type="match status" value="1"/>
</dbReference>
<feature type="domain" description="ZP" evidence="5">
    <location>
        <begin position="465"/>
        <end position="723"/>
    </location>
</feature>